<reference evidence="1" key="1">
    <citation type="submission" date="2021-11" db="EMBL/GenBank/DDBJ databases">
        <title>Citrobacter meridianamericanus sp. nov. isolated from soil.</title>
        <authorList>
            <person name="Furlan J.P.R."/>
            <person name="Stehling E.G."/>
        </authorList>
    </citation>
    <scope>NUCLEOTIDE SEQUENCE</scope>
    <source>
        <strain evidence="1">BR102</strain>
    </source>
</reference>
<proteinExistence type="predicted"/>
<dbReference type="Proteomes" id="UP001139290">
    <property type="component" value="Unassembled WGS sequence"/>
</dbReference>
<name>A0ABT1B6N5_9ENTR</name>
<evidence type="ECO:0000313" key="2">
    <source>
        <dbReference type="Proteomes" id="UP001139290"/>
    </source>
</evidence>
<protein>
    <submittedName>
        <fullName evidence="1">Uncharacterized protein</fullName>
    </submittedName>
</protein>
<dbReference type="RefSeq" id="WP_187260377.1">
    <property type="nucleotide sequence ID" value="NZ_CP101040.1"/>
</dbReference>
<accession>A0ABT1B6N5</accession>
<sequence>MKPSIVHPVPAHTGQVITIDMTVQEPPYFRLGVASCALIPYHHNLDLQPGGQARTITMMAESDAPDNLASMTTGPELAFSKRYSTRLGPHQKPTPPTR</sequence>
<organism evidence="1 2">
    <name type="scientific">Citrobacter meridianamericanus</name>
    <dbReference type="NCBI Taxonomy" id="2894201"/>
    <lineage>
        <taxon>Bacteria</taxon>
        <taxon>Pseudomonadati</taxon>
        <taxon>Pseudomonadota</taxon>
        <taxon>Gammaproteobacteria</taxon>
        <taxon>Enterobacterales</taxon>
        <taxon>Enterobacteriaceae</taxon>
        <taxon>Citrobacter</taxon>
    </lineage>
</organism>
<keyword evidence="2" id="KW-1185">Reference proteome</keyword>
<comment type="caution">
    <text evidence="1">The sequence shown here is derived from an EMBL/GenBank/DDBJ whole genome shotgun (WGS) entry which is preliminary data.</text>
</comment>
<evidence type="ECO:0000313" key="1">
    <source>
        <dbReference type="EMBL" id="MCO5781258.1"/>
    </source>
</evidence>
<dbReference type="EMBL" id="JAJJVQ010000002">
    <property type="protein sequence ID" value="MCO5781258.1"/>
    <property type="molecule type" value="Genomic_DNA"/>
</dbReference>
<gene>
    <name evidence="1" type="ORF">LOD26_07925</name>
</gene>